<dbReference type="Proteomes" id="UP000051802">
    <property type="component" value="Unassembled WGS sequence"/>
</dbReference>
<evidence type="ECO:0000313" key="2">
    <source>
        <dbReference type="Proteomes" id="UP000051802"/>
    </source>
</evidence>
<dbReference type="RefSeq" id="WP_057644928.1">
    <property type="nucleotide sequence ID" value="NZ_PZOY01000006.1"/>
</dbReference>
<dbReference type="EMBL" id="LLXU01000055">
    <property type="protein sequence ID" value="KRG46452.1"/>
    <property type="molecule type" value="Genomic_DNA"/>
</dbReference>
<organism evidence="1 2">
    <name type="scientific">Stenotrophomonas panacihumi</name>
    <dbReference type="NCBI Taxonomy" id="676599"/>
    <lineage>
        <taxon>Bacteria</taxon>
        <taxon>Pseudomonadati</taxon>
        <taxon>Pseudomonadota</taxon>
        <taxon>Gammaproteobacteria</taxon>
        <taxon>Lysobacterales</taxon>
        <taxon>Lysobacteraceae</taxon>
        <taxon>Stenotrophomonas</taxon>
    </lineage>
</organism>
<keyword evidence="2" id="KW-1185">Reference proteome</keyword>
<dbReference type="OrthoDB" id="5998684at2"/>
<sequence length="77" mass="8743">MLSRAEIDRCLDTLQDQLPNLRSDEDADFDFLTFQAEADRIRAGAAAEDLEHIRGRLQAMLEQAGLIPTDAEAERRR</sequence>
<protein>
    <submittedName>
        <fullName evidence="1">Uncharacterized protein</fullName>
    </submittedName>
</protein>
<comment type="caution">
    <text evidence="1">The sequence shown here is derived from an EMBL/GenBank/DDBJ whole genome shotgun (WGS) entry which is preliminary data.</text>
</comment>
<proteinExistence type="predicted"/>
<evidence type="ECO:0000313" key="1">
    <source>
        <dbReference type="EMBL" id="KRG46452.1"/>
    </source>
</evidence>
<dbReference type="AlphaFoldDB" id="A0A0R0AYX2"/>
<name>A0A0R0AYX2_9GAMM</name>
<gene>
    <name evidence="1" type="ORF">ARC20_05135</name>
</gene>
<accession>A0A0R0AYX2</accession>
<reference evidence="1 2" key="1">
    <citation type="submission" date="2015-10" db="EMBL/GenBank/DDBJ databases">
        <title>Genome sequencing and analysis of members of genus Stenotrophomonas.</title>
        <authorList>
            <person name="Patil P.P."/>
            <person name="Midha S."/>
            <person name="Patil P.B."/>
        </authorList>
    </citation>
    <scope>NUCLEOTIDE SEQUENCE [LARGE SCALE GENOMIC DNA]</scope>
    <source>
        <strain evidence="1 2">JCM 16536</strain>
    </source>
</reference>